<dbReference type="Gene3D" id="3.30.530.20">
    <property type="match status" value="1"/>
</dbReference>
<proteinExistence type="predicted"/>
<name>A0ABM8IJR9_9BACE</name>
<evidence type="ECO:0000313" key="3">
    <source>
        <dbReference type="Proteomes" id="UP001496674"/>
    </source>
</evidence>
<gene>
    <name evidence="2" type="ORF">BSYN_25830</name>
</gene>
<accession>A0ABM8IJR9</accession>
<protein>
    <recommendedName>
        <fullName evidence="1">START-like domain-containing protein</fullName>
    </recommendedName>
</protein>
<dbReference type="EMBL" id="AP028055">
    <property type="protein sequence ID" value="BEH00319.1"/>
    <property type="molecule type" value="Genomic_DNA"/>
</dbReference>
<organism evidence="2 3">
    <name type="scientific">Bacteroides sedimenti</name>
    <dbReference type="NCBI Taxonomy" id="2136147"/>
    <lineage>
        <taxon>Bacteria</taxon>
        <taxon>Pseudomonadati</taxon>
        <taxon>Bacteroidota</taxon>
        <taxon>Bacteroidia</taxon>
        <taxon>Bacteroidales</taxon>
        <taxon>Bacteroidaceae</taxon>
        <taxon>Bacteroides</taxon>
    </lineage>
</organism>
<sequence>MKKEKIHIEYLLNASSRTIIWNAISTPIGLESWFADRVNMKDKTFVFTWGKSEIREAELIASRMHSFVRFHWLDDEDEKSYFELKMNFNELTSDYVLEITDSVDPEEKDDLYELWNSQVETLRRTCGM</sequence>
<evidence type="ECO:0000313" key="2">
    <source>
        <dbReference type="EMBL" id="BEH00319.1"/>
    </source>
</evidence>
<dbReference type="SUPFAM" id="SSF55961">
    <property type="entry name" value="Bet v1-like"/>
    <property type="match status" value="1"/>
</dbReference>
<feature type="domain" description="START-like" evidence="1">
    <location>
        <begin position="2"/>
        <end position="127"/>
    </location>
</feature>
<keyword evidence="3" id="KW-1185">Reference proteome</keyword>
<dbReference type="RefSeq" id="WP_353331558.1">
    <property type="nucleotide sequence ID" value="NZ_AP028055.1"/>
</dbReference>
<dbReference type="Proteomes" id="UP001496674">
    <property type="component" value="Chromosome"/>
</dbReference>
<dbReference type="InterPro" id="IPR023393">
    <property type="entry name" value="START-like_dom_sf"/>
</dbReference>
<evidence type="ECO:0000259" key="1">
    <source>
        <dbReference type="Pfam" id="PF19569"/>
    </source>
</evidence>
<dbReference type="Pfam" id="PF19569">
    <property type="entry name" value="START_2"/>
    <property type="match status" value="1"/>
</dbReference>
<reference evidence="2 3" key="1">
    <citation type="submission" date="2023-04" db="EMBL/GenBank/DDBJ databases">
        <title>Draft genome sequence of acteroides sedimenti strain YN3PY1.</title>
        <authorList>
            <person name="Yoshida N."/>
        </authorList>
    </citation>
    <scope>NUCLEOTIDE SEQUENCE [LARGE SCALE GENOMIC DNA]</scope>
    <source>
        <strain evidence="2 3">YN3PY1</strain>
    </source>
</reference>
<dbReference type="InterPro" id="IPR045736">
    <property type="entry name" value="START_2"/>
</dbReference>